<keyword evidence="9" id="KW-1185">Reference proteome</keyword>
<keyword evidence="5" id="KW-0804">Transcription</keyword>
<sequence>MAGWERLLAELVESRGSELNRYGFLLSGDRSEAADLVQEALVRVFARPRRSWELADIERYVRRTMLNRFLDIHRRRQRYALLAPRLAESSVSTDHSGAITERLELLSALGSLSPRQRACVVLRYYEDLPVASVADRLDCSEGTVKRHLSDALVRLAAALQTAHRDPEQGVGA</sequence>
<comment type="caution">
    <text evidence="8">The sequence shown here is derived from an EMBL/GenBank/DDBJ whole genome shotgun (WGS) entry which is preliminary data.</text>
</comment>
<evidence type="ECO:0000313" key="9">
    <source>
        <dbReference type="Proteomes" id="UP001499863"/>
    </source>
</evidence>
<organism evidence="8 9">
    <name type="scientific">Kitasatospora putterlickiae</name>
    <dbReference type="NCBI Taxonomy" id="221725"/>
    <lineage>
        <taxon>Bacteria</taxon>
        <taxon>Bacillati</taxon>
        <taxon>Actinomycetota</taxon>
        <taxon>Actinomycetes</taxon>
        <taxon>Kitasatosporales</taxon>
        <taxon>Streptomycetaceae</taxon>
        <taxon>Kitasatospora</taxon>
    </lineage>
</organism>
<evidence type="ECO:0000259" key="7">
    <source>
        <dbReference type="Pfam" id="PF08281"/>
    </source>
</evidence>
<dbReference type="SUPFAM" id="SSF88946">
    <property type="entry name" value="Sigma2 domain of RNA polymerase sigma factors"/>
    <property type="match status" value="1"/>
</dbReference>
<name>A0ABP4IAC5_9ACTN</name>
<evidence type="ECO:0000256" key="4">
    <source>
        <dbReference type="ARBA" id="ARBA00023125"/>
    </source>
</evidence>
<feature type="domain" description="RNA polymerase sigma factor 70 region 4 type 2" evidence="7">
    <location>
        <begin position="103"/>
        <end position="155"/>
    </location>
</feature>
<proteinExistence type="inferred from homology"/>
<dbReference type="InterPro" id="IPR036388">
    <property type="entry name" value="WH-like_DNA-bd_sf"/>
</dbReference>
<evidence type="ECO:0000256" key="1">
    <source>
        <dbReference type="ARBA" id="ARBA00010641"/>
    </source>
</evidence>
<comment type="similarity">
    <text evidence="1">Belongs to the sigma-70 factor family. ECF subfamily.</text>
</comment>
<dbReference type="PANTHER" id="PTHR43133">
    <property type="entry name" value="RNA POLYMERASE ECF-TYPE SIGMA FACTO"/>
    <property type="match status" value="1"/>
</dbReference>
<evidence type="ECO:0000256" key="2">
    <source>
        <dbReference type="ARBA" id="ARBA00023015"/>
    </source>
</evidence>
<dbReference type="Gene3D" id="1.10.10.10">
    <property type="entry name" value="Winged helix-like DNA-binding domain superfamily/Winged helix DNA-binding domain"/>
    <property type="match status" value="1"/>
</dbReference>
<dbReference type="InterPro" id="IPR013324">
    <property type="entry name" value="RNA_pol_sigma_r3/r4-like"/>
</dbReference>
<dbReference type="EMBL" id="BAAAKJ010000040">
    <property type="protein sequence ID" value="GAA1385788.1"/>
    <property type="molecule type" value="Genomic_DNA"/>
</dbReference>
<dbReference type="RefSeq" id="WP_344326036.1">
    <property type="nucleotide sequence ID" value="NZ_BAAAKJ010000040.1"/>
</dbReference>
<dbReference type="Proteomes" id="UP001499863">
    <property type="component" value="Unassembled WGS sequence"/>
</dbReference>
<gene>
    <name evidence="8" type="ORF">GCM10009639_08740</name>
</gene>
<reference evidence="9" key="1">
    <citation type="journal article" date="2019" name="Int. J. Syst. Evol. Microbiol.">
        <title>The Global Catalogue of Microorganisms (GCM) 10K type strain sequencing project: providing services to taxonomists for standard genome sequencing and annotation.</title>
        <authorList>
            <consortium name="The Broad Institute Genomics Platform"/>
            <consortium name="The Broad Institute Genome Sequencing Center for Infectious Disease"/>
            <person name="Wu L."/>
            <person name="Ma J."/>
        </authorList>
    </citation>
    <scope>NUCLEOTIDE SEQUENCE [LARGE SCALE GENOMIC DNA]</scope>
    <source>
        <strain evidence="9">JCM 12393</strain>
    </source>
</reference>
<keyword evidence="4" id="KW-0238">DNA-binding</keyword>
<dbReference type="CDD" id="cd06171">
    <property type="entry name" value="Sigma70_r4"/>
    <property type="match status" value="1"/>
</dbReference>
<dbReference type="SUPFAM" id="SSF88659">
    <property type="entry name" value="Sigma3 and sigma4 domains of RNA polymerase sigma factors"/>
    <property type="match status" value="1"/>
</dbReference>
<dbReference type="InterPro" id="IPR013249">
    <property type="entry name" value="RNA_pol_sigma70_r4_t2"/>
</dbReference>
<evidence type="ECO:0000259" key="6">
    <source>
        <dbReference type="Pfam" id="PF04542"/>
    </source>
</evidence>
<keyword evidence="3" id="KW-0731">Sigma factor</keyword>
<dbReference type="InterPro" id="IPR014284">
    <property type="entry name" value="RNA_pol_sigma-70_dom"/>
</dbReference>
<feature type="domain" description="RNA polymerase sigma-70 region 2" evidence="6">
    <location>
        <begin position="13"/>
        <end position="78"/>
    </location>
</feature>
<dbReference type="InterPro" id="IPR039425">
    <property type="entry name" value="RNA_pol_sigma-70-like"/>
</dbReference>
<dbReference type="PANTHER" id="PTHR43133:SF50">
    <property type="entry name" value="ECF RNA POLYMERASE SIGMA FACTOR SIGM"/>
    <property type="match status" value="1"/>
</dbReference>
<evidence type="ECO:0000256" key="3">
    <source>
        <dbReference type="ARBA" id="ARBA00023082"/>
    </source>
</evidence>
<dbReference type="InterPro" id="IPR013325">
    <property type="entry name" value="RNA_pol_sigma_r2"/>
</dbReference>
<keyword evidence="2" id="KW-0805">Transcription regulation</keyword>
<protein>
    <submittedName>
        <fullName evidence="8">SigE family RNA polymerase sigma factor</fullName>
    </submittedName>
</protein>
<accession>A0ABP4IAC5</accession>
<dbReference type="Gene3D" id="1.10.1740.10">
    <property type="match status" value="1"/>
</dbReference>
<evidence type="ECO:0000256" key="5">
    <source>
        <dbReference type="ARBA" id="ARBA00023163"/>
    </source>
</evidence>
<dbReference type="Pfam" id="PF04542">
    <property type="entry name" value="Sigma70_r2"/>
    <property type="match status" value="1"/>
</dbReference>
<dbReference type="InterPro" id="IPR007627">
    <property type="entry name" value="RNA_pol_sigma70_r2"/>
</dbReference>
<dbReference type="NCBIfam" id="TIGR02937">
    <property type="entry name" value="sigma70-ECF"/>
    <property type="match status" value="1"/>
</dbReference>
<evidence type="ECO:0000313" key="8">
    <source>
        <dbReference type="EMBL" id="GAA1385788.1"/>
    </source>
</evidence>
<dbReference type="Pfam" id="PF08281">
    <property type="entry name" value="Sigma70_r4_2"/>
    <property type="match status" value="1"/>
</dbReference>